<dbReference type="InterPro" id="IPR024047">
    <property type="entry name" value="MM3350-like_sf"/>
</dbReference>
<evidence type="ECO:0000313" key="3">
    <source>
        <dbReference type="EMBL" id="ALJ61334.1"/>
    </source>
</evidence>
<reference evidence="3 9" key="1">
    <citation type="journal article" date="2015" name="Science">
        <title>Genetic determinants of in vivo fitness and diet responsiveness in multiple human gut Bacteroides.</title>
        <authorList>
            <person name="Wu M."/>
            <person name="McNulty N.P."/>
            <person name="Rodionov D.A."/>
            <person name="Khoroshkin M.S."/>
            <person name="Griffin N.W."/>
            <person name="Cheng J."/>
            <person name="Latreille P."/>
            <person name="Kerstetter R.A."/>
            <person name="Terrapon N."/>
            <person name="Henrissat B."/>
            <person name="Osterman A.L."/>
            <person name="Gordon J.I."/>
        </authorList>
    </citation>
    <scope>NUCLEOTIDE SEQUENCE [LARGE SCALE GENOMIC DNA]</scope>
    <source>
        <strain evidence="3 9">WH2</strain>
    </source>
</reference>
<evidence type="ECO:0000313" key="12">
    <source>
        <dbReference type="Proteomes" id="UP000448877"/>
    </source>
</evidence>
<dbReference type="PATRIC" id="fig|246787.4.peg.4257"/>
<reference evidence="11 12" key="3">
    <citation type="journal article" date="2019" name="Nat. Med.">
        <title>A library of human gut bacterial isolates paired with longitudinal multiomics data enables mechanistic microbiome research.</title>
        <authorList>
            <person name="Poyet M."/>
            <person name="Groussin M."/>
            <person name="Gibbons S.M."/>
            <person name="Avila-Pacheco J."/>
            <person name="Jiang X."/>
            <person name="Kearney S.M."/>
            <person name="Perrotta A.R."/>
            <person name="Berdy B."/>
            <person name="Zhao S."/>
            <person name="Lieberman T.D."/>
            <person name="Swanson P.K."/>
            <person name="Smith M."/>
            <person name="Roesemann S."/>
            <person name="Alexander J.E."/>
            <person name="Rich S.A."/>
            <person name="Livny J."/>
            <person name="Vlamakis H."/>
            <person name="Clish C."/>
            <person name="Bullock K."/>
            <person name="Deik A."/>
            <person name="Scott J."/>
            <person name="Pierce K.A."/>
            <person name="Xavier R.J."/>
            <person name="Alm E.J."/>
        </authorList>
    </citation>
    <scope>NUCLEOTIDE SEQUENCE [LARGE SCALE GENOMIC DNA]</scope>
    <source>
        <strain evidence="6 12">BIOML-A6</strain>
        <strain evidence="4 11">BIOML-A7</strain>
        <strain evidence="5 13">BIOML-A8</strain>
    </source>
</reference>
<name>A0A0P0GGB6_9BACE</name>
<dbReference type="Proteomes" id="UP000283341">
    <property type="component" value="Unassembled WGS sequence"/>
</dbReference>
<evidence type="ECO:0000313" key="4">
    <source>
        <dbReference type="EMBL" id="KAA5411471.1"/>
    </source>
</evidence>
<proteinExistence type="predicted"/>
<evidence type="ECO:0000313" key="9">
    <source>
        <dbReference type="Proteomes" id="UP000061809"/>
    </source>
</evidence>
<dbReference type="RefSeq" id="WP_007212550.1">
    <property type="nucleotide sequence ID" value="NZ_CABMLT010000008.1"/>
</dbReference>
<protein>
    <submittedName>
        <fullName evidence="4">Plasmid pRiA4b ORF-3 family protein</fullName>
    </submittedName>
    <submittedName>
        <fullName evidence="3">Plasmid pRiA4b ORF-3-like protein</fullName>
    </submittedName>
</protein>
<dbReference type="Proteomes" id="UP001266995">
    <property type="component" value="Unassembled WGS sequence"/>
</dbReference>
<gene>
    <name evidence="3" type="ORF">BcellWH2_04114</name>
    <name evidence="8" type="ORF">DWX97_02735</name>
    <name evidence="6" type="ORF">F2Y81_01570</name>
    <name evidence="4" type="ORF">F2Y86_01770</name>
    <name evidence="5" type="ORF">F2Y87_01305</name>
    <name evidence="7" type="ORF">RO785_20165</name>
</gene>
<evidence type="ECO:0000313" key="5">
    <source>
        <dbReference type="EMBL" id="KAA5422382.1"/>
    </source>
</evidence>
<sequence>MIYRFTLISDEVDDFVREIQIDPEATFYDFHEAIVKSVGYTNDQMTSFFICDDDWEKEKEITLEEMDDNPEMDSWVMKDTTISELIEDEKQKLLYVFDYMTERCFFIELSEIITGKEMKGAKCTKKEGDAPKQTIDFEEMAANSGSLDLDENFYGDQDFDLEEFDQEGFDMGGGEGSAAPFEEEKF</sequence>
<dbReference type="EMBL" id="QRVJ01000001">
    <property type="protein sequence ID" value="RGS40200.1"/>
    <property type="molecule type" value="Genomic_DNA"/>
</dbReference>
<evidence type="ECO:0000313" key="6">
    <source>
        <dbReference type="EMBL" id="KAA5423860.1"/>
    </source>
</evidence>
<evidence type="ECO:0000313" key="11">
    <source>
        <dbReference type="Proteomes" id="UP000325055"/>
    </source>
</evidence>
<dbReference type="EMBL" id="VVYW01000001">
    <property type="protein sequence ID" value="KAA5411471.1"/>
    <property type="molecule type" value="Genomic_DNA"/>
</dbReference>
<dbReference type="InterPro" id="IPR012912">
    <property type="entry name" value="Plasmid_pRiA4b_Orf3-like"/>
</dbReference>
<dbReference type="Proteomes" id="UP000448877">
    <property type="component" value="Unassembled WGS sequence"/>
</dbReference>
<evidence type="ECO:0000313" key="7">
    <source>
        <dbReference type="EMBL" id="MDT4513292.1"/>
    </source>
</evidence>
<dbReference type="EMBL" id="JAVSNH010000001">
    <property type="protein sequence ID" value="MDT4513292.1"/>
    <property type="molecule type" value="Genomic_DNA"/>
</dbReference>
<feature type="domain" description="Plasmid pRiA4b Orf3-like" evidence="2">
    <location>
        <begin position="12"/>
        <end position="139"/>
    </location>
</feature>
<dbReference type="GeneID" id="66310068"/>
<dbReference type="KEGG" id="bcel:BcellWH2_04114"/>
<dbReference type="Pfam" id="PF07929">
    <property type="entry name" value="PRiA4_ORF3"/>
    <property type="match status" value="1"/>
</dbReference>
<dbReference type="STRING" id="246787.BcellWH2_04114"/>
<feature type="region of interest" description="Disordered" evidence="1">
    <location>
        <begin position="164"/>
        <end position="186"/>
    </location>
</feature>
<reference evidence="8 10" key="2">
    <citation type="submission" date="2018-08" db="EMBL/GenBank/DDBJ databases">
        <title>A genome reference for cultivated species of the human gut microbiota.</title>
        <authorList>
            <person name="Zou Y."/>
            <person name="Xue W."/>
            <person name="Luo G."/>
        </authorList>
    </citation>
    <scope>NUCLEOTIDE SEQUENCE [LARGE SCALE GENOMIC DNA]</scope>
    <source>
        <strain evidence="8 10">AF22-3AC</strain>
    </source>
</reference>
<dbReference type="SUPFAM" id="SSF159941">
    <property type="entry name" value="MM3350-like"/>
    <property type="match status" value="1"/>
</dbReference>
<dbReference type="EMBL" id="VVYX01000002">
    <property type="protein sequence ID" value="KAA5422382.1"/>
    <property type="molecule type" value="Genomic_DNA"/>
</dbReference>
<dbReference type="EMBL" id="VVYV01000001">
    <property type="protein sequence ID" value="KAA5423860.1"/>
    <property type="molecule type" value="Genomic_DNA"/>
</dbReference>
<accession>A0A0P0GGB6</accession>
<dbReference type="eggNOG" id="ENOG502ZZB9">
    <property type="taxonomic scope" value="Bacteria"/>
</dbReference>
<dbReference type="Proteomes" id="UP000061809">
    <property type="component" value="Chromosome"/>
</dbReference>
<organism evidence="3 9">
    <name type="scientific">Bacteroides cellulosilyticus</name>
    <dbReference type="NCBI Taxonomy" id="246787"/>
    <lineage>
        <taxon>Bacteria</taxon>
        <taxon>Pseudomonadati</taxon>
        <taxon>Bacteroidota</taxon>
        <taxon>Bacteroidia</taxon>
        <taxon>Bacteroidales</taxon>
        <taxon>Bacteroidaceae</taxon>
        <taxon>Bacteroides</taxon>
    </lineage>
</organism>
<dbReference type="Proteomes" id="UP000482653">
    <property type="component" value="Unassembled WGS sequence"/>
</dbReference>
<dbReference type="Proteomes" id="UP000325055">
    <property type="component" value="Unassembled WGS sequence"/>
</dbReference>
<evidence type="ECO:0000256" key="1">
    <source>
        <dbReference type="SAM" id="MobiDB-lite"/>
    </source>
</evidence>
<dbReference type="AlphaFoldDB" id="A0A0P0GGB6"/>
<evidence type="ECO:0000313" key="13">
    <source>
        <dbReference type="Proteomes" id="UP000482653"/>
    </source>
</evidence>
<reference evidence="7" key="4">
    <citation type="submission" date="2023-08" db="EMBL/GenBank/DDBJ databases">
        <title>Reintroducing virulent viruses to syntetic microbiomes.</title>
        <authorList>
            <person name="Wilde J."/>
            <person name="Boyes R."/>
            <person name="Robinson A.V."/>
            <person name="Daisley B.A."/>
            <person name="Allen-Vercoe E."/>
        </authorList>
    </citation>
    <scope>NUCLEOTIDE SEQUENCE</scope>
    <source>
        <strain evidence="7">225I_12FAA</strain>
    </source>
</reference>
<evidence type="ECO:0000259" key="2">
    <source>
        <dbReference type="Pfam" id="PF07929"/>
    </source>
</evidence>
<dbReference type="Gene3D" id="3.10.290.30">
    <property type="entry name" value="MM3350-like"/>
    <property type="match status" value="1"/>
</dbReference>
<dbReference type="EMBL" id="CP012801">
    <property type="protein sequence ID" value="ALJ61334.1"/>
    <property type="molecule type" value="Genomic_DNA"/>
</dbReference>
<evidence type="ECO:0000313" key="10">
    <source>
        <dbReference type="Proteomes" id="UP000283341"/>
    </source>
</evidence>
<evidence type="ECO:0000313" key="8">
    <source>
        <dbReference type="EMBL" id="RGS40200.1"/>
    </source>
</evidence>